<feature type="signal peptide" evidence="4">
    <location>
        <begin position="1"/>
        <end position="23"/>
    </location>
</feature>
<evidence type="ECO:0000313" key="6">
    <source>
        <dbReference type="Proteomes" id="UP001304895"/>
    </source>
</evidence>
<dbReference type="InterPro" id="IPR036291">
    <property type="entry name" value="NAD(P)-bd_dom_sf"/>
</dbReference>
<reference evidence="5" key="2">
    <citation type="submission" date="2023-05" db="EMBL/GenBank/DDBJ databases">
        <authorList>
            <consortium name="Lawrence Berkeley National Laboratory"/>
            <person name="Steindorff A."/>
            <person name="Hensen N."/>
            <person name="Bonometti L."/>
            <person name="Westerberg I."/>
            <person name="Brannstrom I.O."/>
            <person name="Guillou S."/>
            <person name="Cros-Aarteil S."/>
            <person name="Calhoun S."/>
            <person name="Haridas S."/>
            <person name="Kuo A."/>
            <person name="Mondo S."/>
            <person name="Pangilinan J."/>
            <person name="Riley R."/>
            <person name="Labutti K."/>
            <person name="Andreopoulos B."/>
            <person name="Lipzen A."/>
            <person name="Chen C."/>
            <person name="Yanf M."/>
            <person name="Daum C."/>
            <person name="Ng V."/>
            <person name="Clum A."/>
            <person name="Ohm R."/>
            <person name="Martin F."/>
            <person name="Silar P."/>
            <person name="Natvig D."/>
            <person name="Lalanne C."/>
            <person name="Gautier V."/>
            <person name="Ament-Velasquez S.L."/>
            <person name="Kruys A."/>
            <person name="Hutchinson M.I."/>
            <person name="Powell A.J."/>
            <person name="Barry K."/>
            <person name="Miller A.N."/>
            <person name="Grigoriev I.V."/>
            <person name="Debuchy R."/>
            <person name="Gladieux P."/>
            <person name="Thoren M.H."/>
            <person name="Johannesson H."/>
        </authorList>
    </citation>
    <scope>NUCLEOTIDE SEQUENCE</scope>
    <source>
        <strain evidence="5">CBS 123565</strain>
    </source>
</reference>
<dbReference type="PANTHER" id="PTHR47706:SF6">
    <property type="entry name" value="NMRA-LIKE FAMILY PROTEIN (AFU_ORTHOLOGUE AFUA_6G00280)"/>
    <property type="match status" value="1"/>
</dbReference>
<keyword evidence="6" id="KW-1185">Reference proteome</keyword>
<keyword evidence="2" id="KW-0560">Oxidoreductase</keyword>
<accession>A0AAN6ZHA8</accession>
<dbReference type="InterPro" id="IPR051609">
    <property type="entry name" value="NmrA/Isoflavone_reductase-like"/>
</dbReference>
<comment type="caution">
    <text evidence="5">The sequence shown here is derived from an EMBL/GenBank/DDBJ whole genome shotgun (WGS) entry which is preliminary data.</text>
</comment>
<sequence length="319" mass="34756">MTAPAPPSILLLGLGELGTAILAALTAHPAYDPARTRIAVLRRTPRPNPDNSPRQQQQQAHRGRNRRPRHHPRRRPRRRVCEIPHRHPRGRVRGPGRHAAAGCAGGGGGAGAAVAARVRRFVPWQFGVDYDAVVDPVHAALVAEMGAVRRLLESQDAVPWTVVSAGLFMSFLVEQAGFGVVDLKARAVRALGDAGWDGRVTVTGVEGIGRVVGELCFGEGEQGVLFIAGQTVTYGEVADVMEGVLGGEWKREVWDGEALRKKAEERPQDGMVKYQNMFGGGVGVAWDMEKTWNYQKGVKLMDLKEYVEANKDRLVALME</sequence>
<dbReference type="Gene3D" id="3.90.25.10">
    <property type="entry name" value="UDP-galactose 4-epimerase, domain 1"/>
    <property type="match status" value="1"/>
</dbReference>
<proteinExistence type="predicted"/>
<evidence type="ECO:0000313" key="5">
    <source>
        <dbReference type="EMBL" id="KAK4138412.1"/>
    </source>
</evidence>
<dbReference type="AlphaFoldDB" id="A0AAN6ZHA8"/>
<dbReference type="SUPFAM" id="SSF51735">
    <property type="entry name" value="NAD(P)-binding Rossmann-fold domains"/>
    <property type="match status" value="1"/>
</dbReference>
<keyword evidence="1" id="KW-0521">NADP</keyword>
<protein>
    <recommendedName>
        <fullName evidence="7">NmrA-like domain-containing protein</fullName>
    </recommendedName>
</protein>
<dbReference type="PANTHER" id="PTHR47706">
    <property type="entry name" value="NMRA-LIKE FAMILY PROTEIN"/>
    <property type="match status" value="1"/>
</dbReference>
<feature type="compositionally biased region" description="Basic residues" evidence="3">
    <location>
        <begin position="86"/>
        <end position="96"/>
    </location>
</feature>
<feature type="chain" id="PRO_5042867719" description="NmrA-like domain-containing protein" evidence="4">
    <location>
        <begin position="24"/>
        <end position="319"/>
    </location>
</feature>
<feature type="compositionally biased region" description="Polar residues" evidence="3">
    <location>
        <begin position="49"/>
        <end position="60"/>
    </location>
</feature>
<name>A0AAN6ZHA8_9PEZI</name>
<organism evidence="5 6">
    <name type="scientific">Trichocladium antarcticum</name>
    <dbReference type="NCBI Taxonomy" id="1450529"/>
    <lineage>
        <taxon>Eukaryota</taxon>
        <taxon>Fungi</taxon>
        <taxon>Dikarya</taxon>
        <taxon>Ascomycota</taxon>
        <taxon>Pezizomycotina</taxon>
        <taxon>Sordariomycetes</taxon>
        <taxon>Sordariomycetidae</taxon>
        <taxon>Sordariales</taxon>
        <taxon>Chaetomiaceae</taxon>
        <taxon>Trichocladium</taxon>
    </lineage>
</organism>
<dbReference type="Proteomes" id="UP001304895">
    <property type="component" value="Unassembled WGS sequence"/>
</dbReference>
<evidence type="ECO:0000256" key="2">
    <source>
        <dbReference type="ARBA" id="ARBA00023002"/>
    </source>
</evidence>
<dbReference type="GO" id="GO:0016491">
    <property type="term" value="F:oxidoreductase activity"/>
    <property type="evidence" value="ECO:0007669"/>
    <property type="project" value="UniProtKB-KW"/>
</dbReference>
<dbReference type="Gene3D" id="3.40.50.720">
    <property type="entry name" value="NAD(P)-binding Rossmann-like Domain"/>
    <property type="match status" value="1"/>
</dbReference>
<keyword evidence="4" id="KW-0732">Signal</keyword>
<gene>
    <name evidence="5" type="ORF">BT67DRAFT_459351</name>
</gene>
<evidence type="ECO:0008006" key="7">
    <source>
        <dbReference type="Google" id="ProtNLM"/>
    </source>
</evidence>
<evidence type="ECO:0000256" key="1">
    <source>
        <dbReference type="ARBA" id="ARBA00022857"/>
    </source>
</evidence>
<feature type="region of interest" description="Disordered" evidence="3">
    <location>
        <begin position="43"/>
        <end position="100"/>
    </location>
</feature>
<evidence type="ECO:0000256" key="3">
    <source>
        <dbReference type="SAM" id="MobiDB-lite"/>
    </source>
</evidence>
<evidence type="ECO:0000256" key="4">
    <source>
        <dbReference type="SAM" id="SignalP"/>
    </source>
</evidence>
<feature type="compositionally biased region" description="Basic residues" evidence="3">
    <location>
        <begin position="61"/>
        <end position="78"/>
    </location>
</feature>
<dbReference type="EMBL" id="MU853401">
    <property type="protein sequence ID" value="KAK4138412.1"/>
    <property type="molecule type" value="Genomic_DNA"/>
</dbReference>
<reference evidence="5" key="1">
    <citation type="journal article" date="2023" name="Mol. Phylogenet. Evol.">
        <title>Genome-scale phylogeny and comparative genomics of the fungal order Sordariales.</title>
        <authorList>
            <person name="Hensen N."/>
            <person name="Bonometti L."/>
            <person name="Westerberg I."/>
            <person name="Brannstrom I.O."/>
            <person name="Guillou S."/>
            <person name="Cros-Aarteil S."/>
            <person name="Calhoun S."/>
            <person name="Haridas S."/>
            <person name="Kuo A."/>
            <person name="Mondo S."/>
            <person name="Pangilinan J."/>
            <person name="Riley R."/>
            <person name="LaButti K."/>
            <person name="Andreopoulos B."/>
            <person name="Lipzen A."/>
            <person name="Chen C."/>
            <person name="Yan M."/>
            <person name="Daum C."/>
            <person name="Ng V."/>
            <person name="Clum A."/>
            <person name="Steindorff A."/>
            <person name="Ohm R.A."/>
            <person name="Martin F."/>
            <person name="Silar P."/>
            <person name="Natvig D.O."/>
            <person name="Lalanne C."/>
            <person name="Gautier V."/>
            <person name="Ament-Velasquez S.L."/>
            <person name="Kruys A."/>
            <person name="Hutchinson M.I."/>
            <person name="Powell A.J."/>
            <person name="Barry K."/>
            <person name="Miller A.N."/>
            <person name="Grigoriev I.V."/>
            <person name="Debuchy R."/>
            <person name="Gladieux P."/>
            <person name="Hiltunen Thoren M."/>
            <person name="Johannesson H."/>
        </authorList>
    </citation>
    <scope>NUCLEOTIDE SEQUENCE</scope>
    <source>
        <strain evidence="5">CBS 123565</strain>
    </source>
</reference>